<dbReference type="Proteomes" id="UP000255417">
    <property type="component" value="Unassembled WGS sequence"/>
</dbReference>
<evidence type="ECO:0000256" key="1">
    <source>
        <dbReference type="SAM" id="Coils"/>
    </source>
</evidence>
<dbReference type="EMBL" id="UGTA01000001">
    <property type="protein sequence ID" value="SUB59003.1"/>
    <property type="molecule type" value="Genomic_DNA"/>
</dbReference>
<sequence length="110" mass="12804">MMLNPFKLRKLLEDTKWKLEVSNNLMEQLQEQNDLLDKKLVPIKPVNKAEVKGNQQYYIVTIASYQRVNGCKLLNGKADKPLQEAFNKGFIFDTEEKAKEVYQRIMAIKG</sequence>
<dbReference type="EMBL" id="UGTA01000005">
    <property type="protein sequence ID" value="SUB76459.1"/>
    <property type="molecule type" value="Genomic_DNA"/>
</dbReference>
<name>A0A379DEZ7_9PAST</name>
<reference evidence="3 4" key="1">
    <citation type="submission" date="2018-06" db="EMBL/GenBank/DDBJ databases">
        <authorList>
            <consortium name="Pathogen Informatics"/>
            <person name="Doyle S."/>
        </authorList>
    </citation>
    <scope>NUCLEOTIDE SEQUENCE [LARGE SCALE GENOMIC DNA]</scope>
    <source>
        <strain evidence="3 4">NCTC12872</strain>
    </source>
</reference>
<proteinExistence type="predicted"/>
<evidence type="ECO:0000313" key="2">
    <source>
        <dbReference type="EMBL" id="SUB59003.1"/>
    </source>
</evidence>
<feature type="coiled-coil region" evidence="1">
    <location>
        <begin position="12"/>
        <end position="39"/>
    </location>
</feature>
<evidence type="ECO:0000313" key="4">
    <source>
        <dbReference type="Proteomes" id="UP000255417"/>
    </source>
</evidence>
<keyword evidence="4" id="KW-1185">Reference proteome</keyword>
<protein>
    <submittedName>
        <fullName evidence="3">Uncharacterized protein</fullName>
    </submittedName>
</protein>
<dbReference type="RefSeq" id="WP_115315502.1">
    <property type="nucleotide sequence ID" value="NZ_LWIF01000001.1"/>
</dbReference>
<organism evidence="3 4">
    <name type="scientific">Phocoenobacter uteri</name>
    <dbReference type="NCBI Taxonomy" id="146806"/>
    <lineage>
        <taxon>Bacteria</taxon>
        <taxon>Pseudomonadati</taxon>
        <taxon>Pseudomonadota</taxon>
        <taxon>Gammaproteobacteria</taxon>
        <taxon>Pasteurellales</taxon>
        <taxon>Pasteurellaceae</taxon>
        <taxon>Phocoenobacter</taxon>
    </lineage>
</organism>
<accession>A0A379DEZ7</accession>
<dbReference type="AlphaFoldDB" id="A0A379DEZ7"/>
<gene>
    <name evidence="2" type="ORF">NCTC12872_00975</name>
    <name evidence="3" type="ORF">NCTC12872_02090</name>
</gene>
<keyword evidence="1" id="KW-0175">Coiled coil</keyword>
<evidence type="ECO:0000313" key="3">
    <source>
        <dbReference type="EMBL" id="SUB76459.1"/>
    </source>
</evidence>